<feature type="domain" description="MobA/MobL protein" evidence="4">
    <location>
        <begin position="21"/>
        <end position="240"/>
    </location>
</feature>
<keyword evidence="2" id="KW-0184">Conjugation</keyword>
<dbReference type="InterPro" id="IPR005053">
    <property type="entry name" value="MobA_MobL"/>
</dbReference>
<reference evidence="6 7" key="1">
    <citation type="submission" date="2016-10" db="EMBL/GenBank/DDBJ databases">
        <authorList>
            <person name="Varghese N."/>
            <person name="Submissions S."/>
        </authorList>
    </citation>
    <scope>NUCLEOTIDE SEQUENCE [LARGE SCALE GENOMIC DNA]</scope>
    <source>
        <strain evidence="6 7">DSM 21619</strain>
    </source>
</reference>
<dbReference type="Pfam" id="PF03389">
    <property type="entry name" value="MobA_MobL"/>
    <property type="match status" value="1"/>
</dbReference>
<feature type="region of interest" description="Disordered" evidence="3">
    <location>
        <begin position="671"/>
        <end position="692"/>
    </location>
</feature>
<evidence type="ECO:0000256" key="1">
    <source>
        <dbReference type="ARBA" id="ARBA00010873"/>
    </source>
</evidence>
<dbReference type="AlphaFoldDB" id="A0AAX2EJS7"/>
<gene>
    <name evidence="6" type="ORF">SAMN04489762_3442</name>
</gene>
<evidence type="ECO:0000256" key="3">
    <source>
        <dbReference type="SAM" id="MobiDB-lite"/>
    </source>
</evidence>
<sequence length="692" mass="81117">MAIYHFNGQVIGRISKTGQPKSPVSSAAYRSGEKLYDELENKKWDYMREVKPEAHMLAPPHAPDWVNDRERLWNEVNKIEKNYNAQLAREFNIGLPCELSHEQQRELALEFCQEAFVDRGMVADIAIHRDDKNNPHFHVMLPTRPFNEDGSWGIKAKREYIYDKDGNHVLDKNGKKTFKKVTTTDWDSKEVFLSWRKLWADKTNEYLLKNGINEKISHLSNKDRGIESLPTIHEGYAARQRVQEGKDSDRINTNKKIKEYNITVSDLKKYKEKKAIREYQNKFARKFSPMEKKALSNIAKELKMFVKVESIEERKQQLKQWKKSIQFRQDSETKLSQLERIDKEEILISEATEIFETEANRFLEKHYPNLDSSKYSTDEKIAIVENTILHNRIHTPENITEMLSDMKSENILKQVDNLIKNRFSFTMGIKQHINIMNTILVKAEQKLGANEISPVHELQAARLKNPKAYQIFRDTFRKKQRVEEVHKLMNEFYNLEINKRYPNLDVQKMTLDEKEILIVGTEYYGKPITLESISTLRRYSTQDQANIINILTNTHGSDWETKLHNESKYRDFQFDNPRFVLLFKDECLRNIKELPDDERQLFALVEPELQAFDKISKELNLEDINTDINNEIHAFSSNLSTATKMINGVAGALFEDLLESRDYKSKKQFEEDLNAKSKKAKKRSIHSSGPSL</sequence>
<dbReference type="Proteomes" id="UP000199735">
    <property type="component" value="Unassembled WGS sequence"/>
</dbReference>
<evidence type="ECO:0000259" key="5">
    <source>
        <dbReference type="Pfam" id="PF18208"/>
    </source>
</evidence>
<comment type="similarity">
    <text evidence="1">Belongs to the MobA/MobL family.</text>
</comment>
<dbReference type="EMBL" id="FOCD01000006">
    <property type="protein sequence ID" value="SEO08276.1"/>
    <property type="molecule type" value="Genomic_DNA"/>
</dbReference>
<feature type="compositionally biased region" description="Basic residues" evidence="3">
    <location>
        <begin position="676"/>
        <end position="685"/>
    </location>
</feature>
<dbReference type="Gene3D" id="3.30.930.30">
    <property type="match status" value="1"/>
</dbReference>
<dbReference type="InterPro" id="IPR040834">
    <property type="entry name" value="NES_C_h"/>
</dbReference>
<dbReference type="Pfam" id="PF18208">
    <property type="entry name" value="NES_C_h"/>
    <property type="match status" value="1"/>
</dbReference>
<evidence type="ECO:0000259" key="4">
    <source>
        <dbReference type="Pfam" id="PF03389"/>
    </source>
</evidence>
<comment type="caution">
    <text evidence="6">The sequence shown here is derived from an EMBL/GenBank/DDBJ whole genome shotgun (WGS) entry which is preliminary data.</text>
</comment>
<dbReference type="Gene3D" id="1.20.58.1730">
    <property type="match status" value="1"/>
</dbReference>
<accession>A0AAX2EJS7</accession>
<evidence type="ECO:0000313" key="6">
    <source>
        <dbReference type="EMBL" id="SEO08276.1"/>
    </source>
</evidence>
<dbReference type="RefSeq" id="WP_093881543.1">
    <property type="nucleotide sequence ID" value="NZ_FOCD01000006.1"/>
</dbReference>
<protein>
    <submittedName>
        <fullName evidence="6">MobA/MobL family protein</fullName>
    </submittedName>
</protein>
<evidence type="ECO:0000256" key="2">
    <source>
        <dbReference type="ARBA" id="ARBA00022971"/>
    </source>
</evidence>
<dbReference type="NCBIfam" id="NF041496">
    <property type="entry name" value="MobQ"/>
    <property type="match status" value="1"/>
</dbReference>
<evidence type="ECO:0000313" key="7">
    <source>
        <dbReference type="Proteomes" id="UP000199735"/>
    </source>
</evidence>
<organism evidence="6 7">
    <name type="scientific">Terribacillus saccharophilus</name>
    <dbReference type="NCBI Taxonomy" id="361277"/>
    <lineage>
        <taxon>Bacteria</taxon>
        <taxon>Bacillati</taxon>
        <taxon>Bacillota</taxon>
        <taxon>Bacilli</taxon>
        <taxon>Bacillales</taxon>
        <taxon>Bacillaceae</taxon>
        <taxon>Terribacillus</taxon>
    </lineage>
</organism>
<proteinExistence type="inferred from homology"/>
<feature type="domain" description="Nicking enzyme C-terminal middle helical" evidence="5">
    <location>
        <begin position="286"/>
        <end position="393"/>
    </location>
</feature>
<name>A0AAX2EJS7_9BACI</name>